<evidence type="ECO:0000259" key="2">
    <source>
        <dbReference type="Pfam" id="PF07833"/>
    </source>
</evidence>
<dbReference type="Pfam" id="PF07833">
    <property type="entry name" value="Cu_amine_oxidN1"/>
    <property type="match status" value="1"/>
</dbReference>
<feature type="signal peptide" evidence="1">
    <location>
        <begin position="1"/>
        <end position="24"/>
    </location>
</feature>
<comment type="caution">
    <text evidence="3">The sequence shown here is derived from an EMBL/GenBank/DDBJ whole genome shotgun (WGS) entry which is preliminary data.</text>
</comment>
<sequence>MNKRILAVVLVLVLMLSMATTSFAAPTSTVTTFNGQVEITNVKKEVRYSGDAEYGGVIGKMHELLELELGLEDADLVHDGYYEAYVVGAPATITVKKAAYDDYYGVLWYSVYAETKDKRPNYAMNEYTKGAWDYNYELQDRTAYEGTITLEKPGVYHVYFSNGSDASSDAAISIYFVVEDTAPTTPTPAQPKPNATPTTSTVLVNNQPTTFEAYTIDGNNYFKLRDLAQVVNGTEKNFEVEWDGVKNAINLKSNAPYTPAGGELAKGDNKAKNATQSTSVIYKDGEAINLKAYTINGNNFFKLRDIAQAFDIGVTWDNATKTVGIDTSIGYTAE</sequence>
<accession>A0A6N7Y0E4</accession>
<dbReference type="InterPro" id="IPR012854">
    <property type="entry name" value="Cu_amine_oxidase-like_N"/>
</dbReference>
<gene>
    <name evidence="3" type="ORF">FYJ83_12770</name>
</gene>
<dbReference type="AlphaFoldDB" id="A0A6N7Y0E4"/>
<evidence type="ECO:0000256" key="1">
    <source>
        <dbReference type="SAM" id="SignalP"/>
    </source>
</evidence>
<reference evidence="3 4" key="1">
    <citation type="submission" date="2019-09" db="EMBL/GenBank/DDBJ databases">
        <title>In-depth cultivation of the pig gut microbiome towards novel bacterial diversity and tailored functional studies.</title>
        <authorList>
            <person name="Wylensek D."/>
            <person name="Hitch T.C.A."/>
            <person name="Clavel T."/>
        </authorList>
    </citation>
    <scope>NUCLEOTIDE SEQUENCE [LARGE SCALE GENOMIC DNA]</scope>
    <source>
        <strain evidence="3 4">WCA3-693-APC-4?</strain>
    </source>
</reference>
<keyword evidence="1" id="KW-0732">Signal</keyword>
<evidence type="ECO:0000313" key="4">
    <source>
        <dbReference type="Proteomes" id="UP000469523"/>
    </source>
</evidence>
<feature type="domain" description="Copper amine oxidase-like N-terminal" evidence="2">
    <location>
        <begin position="204"/>
        <end position="324"/>
    </location>
</feature>
<dbReference type="RefSeq" id="WP_154441096.1">
    <property type="nucleotide sequence ID" value="NZ_VUNQ01000030.1"/>
</dbReference>
<evidence type="ECO:0000313" key="3">
    <source>
        <dbReference type="EMBL" id="MSU02334.1"/>
    </source>
</evidence>
<keyword evidence="4" id="KW-1185">Reference proteome</keyword>
<organism evidence="3 4">
    <name type="scientific">Tissierella pigra</name>
    <dbReference type="NCBI Taxonomy" id="2607614"/>
    <lineage>
        <taxon>Bacteria</taxon>
        <taxon>Bacillati</taxon>
        <taxon>Bacillota</taxon>
        <taxon>Tissierellia</taxon>
        <taxon>Tissierellales</taxon>
        <taxon>Tissierellaceae</taxon>
        <taxon>Tissierella</taxon>
    </lineage>
</organism>
<dbReference type="Proteomes" id="UP000469523">
    <property type="component" value="Unassembled WGS sequence"/>
</dbReference>
<protein>
    <recommendedName>
        <fullName evidence="2">Copper amine oxidase-like N-terminal domain-containing protein</fullName>
    </recommendedName>
</protein>
<feature type="chain" id="PRO_5027024577" description="Copper amine oxidase-like N-terminal domain-containing protein" evidence="1">
    <location>
        <begin position="25"/>
        <end position="334"/>
    </location>
</feature>
<dbReference type="EMBL" id="VUNQ01000030">
    <property type="protein sequence ID" value="MSU02334.1"/>
    <property type="molecule type" value="Genomic_DNA"/>
</dbReference>
<name>A0A6N7Y0E4_9FIRM</name>
<proteinExistence type="predicted"/>